<evidence type="ECO:0000313" key="4">
    <source>
        <dbReference type="EMBL" id="ORA40103.1"/>
    </source>
</evidence>
<dbReference type="STRING" id="1927124.BST13_01820"/>
<dbReference type="SUPFAM" id="SSF52540">
    <property type="entry name" value="P-loop containing nucleoside triphosphate hydrolases"/>
    <property type="match status" value="1"/>
</dbReference>
<dbReference type="PANTHER" id="PTHR16305:SF35">
    <property type="entry name" value="TRANSCRIPTIONAL ACTIVATOR DOMAIN"/>
    <property type="match status" value="1"/>
</dbReference>
<dbReference type="PROSITE" id="PS50043">
    <property type="entry name" value="HTH_LUXR_2"/>
    <property type="match status" value="1"/>
</dbReference>
<dbReference type="PANTHER" id="PTHR16305">
    <property type="entry name" value="TESTICULAR SOLUBLE ADENYLYL CYCLASE"/>
    <property type="match status" value="1"/>
</dbReference>
<keyword evidence="2" id="KW-0067">ATP-binding</keyword>
<comment type="caution">
    <text evidence="4">The sequence shown here is derived from an EMBL/GenBank/DDBJ whole genome shotgun (WGS) entry which is preliminary data.</text>
</comment>
<sequence>MAPKDRLLEREAVLAQLDRYRRALVDRRGRMVLLRGEAGVGKSAVITRFIAGLGKQGQVLRGWCDPLAVPRPLGPVLDMLAPRPGDHATRLRAAIESADTEAIYNGLLRSISETAPPIWVIEDVHWADTATLDVLRFLARRIDVLPLLLVVSYRDDEVGDRHPLAALLGDLATSAHVSRIGLVPLSLEAVGRLADGSGLNAETLFRQTGGNPFYVTEVLAAGPAALSRDGLPRSVSEAVWGRLARLSDAGRETAYAAAVCGPRTDLALLHEVCSAAQIGLAECLGTRVLIADADTVGFRHELARRATLERVPDYQRRMLHKRALAVLAHPPISPDMLASLAFHAEQAGETDSVVSYAPAAAERASALGANREAAELYALALRHADTVAAERRATWLERHGFSGYLCGLGDAAVASWQEAIALRHALGDRLRESEDLHWLSHQAYLLGRTSEAVEATAASLRLLDDVEPCPQLAWTLATMASLAAFGFDPACDEYAARAVALGVEFGDAVVVLRARFFALLAIVLRTDTGWDELEAVWRDCMAAGQPELGGLNGGLICWFAAVHHRLDCAQVYFDEVSEFCATHDLMMFDAIAVGAAALTALHRGDWAHALDCANDVLTRPALPPPPRILPLITLALVRARRDEQPVATVLDEALAAADRGDLARLGVVWAARAEVAWLAGDDDTARAEAQAGLAAANEHADPWLVGPLRRWAYLAGGVIVDAPTPDTVTPYRFEVDGNWRHAAQEWTQLGCPYDAALAQLGGDMPAVQDSLETFRRLGARAAARRARQRLDLLRGRDPDRRRKTTIADPYGLTPRERDVLELIAAGLSDAEIASALVISPKTANRHVGAILAKLGARNRAHAAAAYASQLDPHSAPQ</sequence>
<dbReference type="SUPFAM" id="SSF46894">
    <property type="entry name" value="C-terminal effector domain of the bipartite response regulators"/>
    <property type="match status" value="1"/>
</dbReference>
<evidence type="ECO:0000256" key="1">
    <source>
        <dbReference type="ARBA" id="ARBA00022741"/>
    </source>
</evidence>
<protein>
    <submittedName>
        <fullName evidence="4">LuxR family transcriptional regulator</fullName>
    </submittedName>
</protein>
<dbReference type="RefSeq" id="WP_158087083.1">
    <property type="nucleotide sequence ID" value="NZ_MVHF01000001.1"/>
</dbReference>
<organism evidence="4 5">
    <name type="scientific">Mycobacterium aquaticum</name>
    <dbReference type="NCBI Taxonomy" id="1927124"/>
    <lineage>
        <taxon>Bacteria</taxon>
        <taxon>Bacillati</taxon>
        <taxon>Actinomycetota</taxon>
        <taxon>Actinomycetes</taxon>
        <taxon>Mycobacteriales</taxon>
        <taxon>Mycobacteriaceae</taxon>
        <taxon>Mycobacterium</taxon>
    </lineage>
</organism>
<name>A0A1X0BCP9_9MYCO</name>
<accession>A0A1X0BCP9</accession>
<dbReference type="GO" id="GO:0003677">
    <property type="term" value="F:DNA binding"/>
    <property type="evidence" value="ECO:0007669"/>
    <property type="project" value="InterPro"/>
</dbReference>
<dbReference type="PRINTS" id="PR00038">
    <property type="entry name" value="HTHLUXR"/>
</dbReference>
<gene>
    <name evidence="4" type="ORF">BST13_01820</name>
</gene>
<dbReference type="GO" id="GO:0005737">
    <property type="term" value="C:cytoplasm"/>
    <property type="evidence" value="ECO:0007669"/>
    <property type="project" value="TreeGrafter"/>
</dbReference>
<evidence type="ECO:0000313" key="5">
    <source>
        <dbReference type="Proteomes" id="UP000192448"/>
    </source>
</evidence>
<dbReference type="EMBL" id="MVHF01000001">
    <property type="protein sequence ID" value="ORA40103.1"/>
    <property type="molecule type" value="Genomic_DNA"/>
</dbReference>
<dbReference type="InterPro" id="IPR000792">
    <property type="entry name" value="Tscrpt_reg_LuxR_C"/>
</dbReference>
<dbReference type="GO" id="GO:0004016">
    <property type="term" value="F:adenylate cyclase activity"/>
    <property type="evidence" value="ECO:0007669"/>
    <property type="project" value="TreeGrafter"/>
</dbReference>
<dbReference type="InterPro" id="IPR016032">
    <property type="entry name" value="Sig_transdc_resp-reg_C-effctor"/>
</dbReference>
<keyword evidence="5" id="KW-1185">Reference proteome</keyword>
<keyword evidence="1" id="KW-0547">Nucleotide-binding</keyword>
<feature type="domain" description="HTH luxR-type" evidence="3">
    <location>
        <begin position="805"/>
        <end position="870"/>
    </location>
</feature>
<dbReference type="InterPro" id="IPR041664">
    <property type="entry name" value="AAA_16"/>
</dbReference>
<evidence type="ECO:0000256" key="2">
    <source>
        <dbReference type="ARBA" id="ARBA00022840"/>
    </source>
</evidence>
<dbReference type="AlphaFoldDB" id="A0A1X0BCP9"/>
<dbReference type="Pfam" id="PF13191">
    <property type="entry name" value="AAA_16"/>
    <property type="match status" value="1"/>
</dbReference>
<dbReference type="Pfam" id="PF00196">
    <property type="entry name" value="GerE"/>
    <property type="match status" value="1"/>
</dbReference>
<dbReference type="GO" id="GO:0005524">
    <property type="term" value="F:ATP binding"/>
    <property type="evidence" value="ECO:0007669"/>
    <property type="project" value="UniProtKB-KW"/>
</dbReference>
<dbReference type="Proteomes" id="UP000192448">
    <property type="component" value="Unassembled WGS sequence"/>
</dbReference>
<dbReference type="CDD" id="cd06170">
    <property type="entry name" value="LuxR_C_like"/>
    <property type="match status" value="1"/>
</dbReference>
<evidence type="ECO:0000259" key="3">
    <source>
        <dbReference type="PROSITE" id="PS50043"/>
    </source>
</evidence>
<dbReference type="OrthoDB" id="4017436at2"/>
<reference evidence="4 5" key="1">
    <citation type="submission" date="2017-02" db="EMBL/GenBank/DDBJ databases">
        <title>The new phylogeny of genus Mycobacterium.</title>
        <authorList>
            <person name="Tortoli E."/>
            <person name="Trovato A."/>
            <person name="Cirillo D.M."/>
        </authorList>
    </citation>
    <scope>NUCLEOTIDE SEQUENCE [LARGE SCALE GENOMIC DNA]</scope>
    <source>
        <strain evidence="4 5">RW6</strain>
    </source>
</reference>
<proteinExistence type="predicted"/>
<dbReference type="SMART" id="SM00421">
    <property type="entry name" value="HTH_LUXR"/>
    <property type="match status" value="1"/>
</dbReference>
<dbReference type="GO" id="GO:0006355">
    <property type="term" value="P:regulation of DNA-templated transcription"/>
    <property type="evidence" value="ECO:0007669"/>
    <property type="project" value="InterPro"/>
</dbReference>
<dbReference type="InterPro" id="IPR027417">
    <property type="entry name" value="P-loop_NTPase"/>
</dbReference>
<dbReference type="Gene3D" id="1.10.10.10">
    <property type="entry name" value="Winged helix-like DNA-binding domain superfamily/Winged helix DNA-binding domain"/>
    <property type="match status" value="1"/>
</dbReference>
<dbReference type="InterPro" id="IPR036388">
    <property type="entry name" value="WH-like_DNA-bd_sf"/>
</dbReference>